<gene>
    <name evidence="2" type="ORF">TeGR_g11804</name>
</gene>
<reference evidence="2 3" key="1">
    <citation type="journal article" date="2023" name="Commun. Biol.">
        <title>Genome analysis of Parmales, the sister group of diatoms, reveals the evolutionary specialization of diatoms from phago-mixotrophs to photoautotrophs.</title>
        <authorList>
            <person name="Ban H."/>
            <person name="Sato S."/>
            <person name="Yoshikawa S."/>
            <person name="Yamada K."/>
            <person name="Nakamura Y."/>
            <person name="Ichinomiya M."/>
            <person name="Sato N."/>
            <person name="Blanc-Mathieu R."/>
            <person name="Endo H."/>
            <person name="Kuwata A."/>
            <person name="Ogata H."/>
        </authorList>
    </citation>
    <scope>NUCLEOTIDE SEQUENCE [LARGE SCALE GENOMIC DNA]</scope>
</reference>
<dbReference type="Proteomes" id="UP001165060">
    <property type="component" value="Unassembled WGS sequence"/>
</dbReference>
<sequence length="208" mass="21829">MSLSSGKRPAPPSASLPSAKAPKLALSTVDSIKSRVQALEGTLLDTDDDWVGNYVCDMDWFAEDMDMNVEGREEEASAHMANELGGGIEANKIPLGLVMWALGQGLTLAAAVLEEFQRLLDVELVELEKEDYGDTGTLGPPLSLVGLYMPWSSGERQARIEGNRAEWGLAAELLGAAAGELLGAAAGELLGAAAGEVEVIDLTGDDSD</sequence>
<accession>A0ABQ6M626</accession>
<proteinExistence type="predicted"/>
<evidence type="ECO:0000256" key="1">
    <source>
        <dbReference type="SAM" id="MobiDB-lite"/>
    </source>
</evidence>
<name>A0ABQ6M626_9STRA</name>
<evidence type="ECO:0000313" key="3">
    <source>
        <dbReference type="Proteomes" id="UP001165060"/>
    </source>
</evidence>
<comment type="caution">
    <text evidence="2">The sequence shown here is derived from an EMBL/GenBank/DDBJ whole genome shotgun (WGS) entry which is preliminary data.</text>
</comment>
<feature type="region of interest" description="Disordered" evidence="1">
    <location>
        <begin position="1"/>
        <end position="20"/>
    </location>
</feature>
<evidence type="ECO:0000313" key="2">
    <source>
        <dbReference type="EMBL" id="GMI20195.1"/>
    </source>
</evidence>
<keyword evidence="3" id="KW-1185">Reference proteome</keyword>
<protein>
    <submittedName>
        <fullName evidence="2">Uncharacterized protein</fullName>
    </submittedName>
</protein>
<dbReference type="EMBL" id="BRYB01001196">
    <property type="protein sequence ID" value="GMI20195.1"/>
    <property type="molecule type" value="Genomic_DNA"/>
</dbReference>
<organism evidence="2 3">
    <name type="scientific">Tetraparma gracilis</name>
    <dbReference type="NCBI Taxonomy" id="2962635"/>
    <lineage>
        <taxon>Eukaryota</taxon>
        <taxon>Sar</taxon>
        <taxon>Stramenopiles</taxon>
        <taxon>Ochrophyta</taxon>
        <taxon>Bolidophyceae</taxon>
        <taxon>Parmales</taxon>
        <taxon>Triparmaceae</taxon>
        <taxon>Tetraparma</taxon>
    </lineage>
</organism>